<dbReference type="Pfam" id="PF00651">
    <property type="entry name" value="BTB"/>
    <property type="match status" value="2"/>
</dbReference>
<accession>A0A3M7IY46</accession>
<comment type="caution">
    <text evidence="2">The sequence shown here is derived from an EMBL/GenBank/DDBJ whole genome shotgun (WGS) entry which is preliminary data.</text>
</comment>
<organism evidence="2 3">
    <name type="scientific">Hortaea werneckii</name>
    <name type="common">Black yeast</name>
    <name type="synonym">Cladosporium werneckii</name>
    <dbReference type="NCBI Taxonomy" id="91943"/>
    <lineage>
        <taxon>Eukaryota</taxon>
        <taxon>Fungi</taxon>
        <taxon>Dikarya</taxon>
        <taxon>Ascomycota</taxon>
        <taxon>Pezizomycotina</taxon>
        <taxon>Dothideomycetes</taxon>
        <taxon>Dothideomycetidae</taxon>
        <taxon>Mycosphaerellales</taxon>
        <taxon>Teratosphaeriaceae</taxon>
        <taxon>Hortaea</taxon>
    </lineage>
</organism>
<dbReference type="Gene3D" id="3.30.710.10">
    <property type="entry name" value="Potassium Channel Kv1.1, Chain A"/>
    <property type="match status" value="2"/>
</dbReference>
<dbReference type="Proteomes" id="UP000281677">
    <property type="component" value="Unassembled WGS sequence"/>
</dbReference>
<sequence length="543" mass="61778">MGRPVPMPMMRGLHNVFTQGEYSDLAITCGERTWKVHRLVLCTQSEYFRKACNGTFAEAQDRKVDLGDDDVHVLATMLHYLYHFDYDDQHHFVHGHDAMTLNICMALIADKYNVQPLLILACEKLKGRVSTHWDTPAFAAAISLAFGTSSPNCKRLRSIVLGAAILHAKELFHDKKFEKFQKAAREQTDFCFEYATAISAHTAITDSEKFAVKNANGATWFKCPGETCQKHEGLFRVKMSGFHPDWKLNCPMKCNMGKGMDFWGEHIVATDEAKFKRAKKTPPTAPVAIMANTNDADDKLQHATLLNGLKRAFTSEEHSDLTIICEDRQWKAHKVLLCAQSEWFQKACAGPWKEGKEGTITLQEDHPQVIDAMLHWFYEYDYVTPQDQERPLILDLEVYIAAEKYLLPNLKRLAATKFGQRAELNWKSKGFAVAIVEAYNNLPESDCVLKPKIARIVSKHRMDLFHPVKGNEAFKFLAARIPEFARDVLIASSDTGDNGQLEKDKCPTCKKCLYIEKETEHFVCPKGCAGQRTMKNWAKYKER</sequence>
<dbReference type="CDD" id="cd18186">
    <property type="entry name" value="BTB_POZ_ZBTB_KLHL-like"/>
    <property type="match status" value="2"/>
</dbReference>
<name>A0A3M7IY46_HORWE</name>
<evidence type="ECO:0000313" key="2">
    <source>
        <dbReference type="EMBL" id="RMZ30465.1"/>
    </source>
</evidence>
<evidence type="ECO:0000259" key="1">
    <source>
        <dbReference type="PROSITE" id="PS50097"/>
    </source>
</evidence>
<dbReference type="PANTHER" id="PTHR47843">
    <property type="entry name" value="BTB DOMAIN-CONTAINING PROTEIN-RELATED"/>
    <property type="match status" value="1"/>
</dbReference>
<dbReference type="VEuPathDB" id="FungiDB:BTJ68_08500"/>
<dbReference type="EMBL" id="QWIT01000129">
    <property type="protein sequence ID" value="RMZ30465.1"/>
    <property type="molecule type" value="Genomic_DNA"/>
</dbReference>
<gene>
    <name evidence="2" type="ORF">D0859_05406</name>
</gene>
<dbReference type="PANTHER" id="PTHR47843:SF5">
    <property type="entry name" value="BTB_POZ DOMAIN PROTEIN"/>
    <property type="match status" value="1"/>
</dbReference>
<reference evidence="2 3" key="1">
    <citation type="journal article" date="2018" name="BMC Genomics">
        <title>Genomic evidence for intraspecific hybridization in a clonal and extremely halotolerant yeast.</title>
        <authorList>
            <person name="Gostincar C."/>
            <person name="Stajich J.E."/>
            <person name="Zupancic J."/>
            <person name="Zalar P."/>
            <person name="Gunde-Cimerman N."/>
        </authorList>
    </citation>
    <scope>NUCLEOTIDE SEQUENCE [LARGE SCALE GENOMIC DNA]</scope>
    <source>
        <strain evidence="2 3">EXF-120</strain>
    </source>
</reference>
<feature type="domain" description="BTB" evidence="1">
    <location>
        <begin position="319"/>
        <end position="386"/>
    </location>
</feature>
<dbReference type="SUPFAM" id="SSF54695">
    <property type="entry name" value="POZ domain"/>
    <property type="match status" value="2"/>
</dbReference>
<dbReference type="AlphaFoldDB" id="A0A3M7IY46"/>
<feature type="domain" description="BTB" evidence="1">
    <location>
        <begin position="23"/>
        <end position="82"/>
    </location>
</feature>
<dbReference type="InterPro" id="IPR011333">
    <property type="entry name" value="SKP1/BTB/POZ_sf"/>
</dbReference>
<evidence type="ECO:0000313" key="3">
    <source>
        <dbReference type="Proteomes" id="UP000281677"/>
    </source>
</evidence>
<dbReference type="OrthoDB" id="6359816at2759"/>
<dbReference type="SMART" id="SM00225">
    <property type="entry name" value="BTB"/>
    <property type="match status" value="2"/>
</dbReference>
<proteinExistence type="predicted"/>
<protein>
    <recommendedName>
        <fullName evidence="1">BTB domain-containing protein</fullName>
    </recommendedName>
</protein>
<dbReference type="PROSITE" id="PS50097">
    <property type="entry name" value="BTB"/>
    <property type="match status" value="2"/>
</dbReference>
<dbReference type="VEuPathDB" id="FungiDB:BTJ68_08501"/>
<dbReference type="InterPro" id="IPR000210">
    <property type="entry name" value="BTB/POZ_dom"/>
</dbReference>